<dbReference type="GO" id="GO:0042254">
    <property type="term" value="P:ribosome biogenesis"/>
    <property type="evidence" value="ECO:0007669"/>
    <property type="project" value="UniProtKB-KW"/>
</dbReference>
<proteinExistence type="inferred from homology"/>
<evidence type="ECO:0000256" key="3">
    <source>
        <dbReference type="HAMAP-Rule" id="MF_01058"/>
    </source>
</evidence>
<comment type="similarity">
    <text evidence="3">Belongs to the YihI family.</text>
</comment>
<evidence type="ECO:0000256" key="2">
    <source>
        <dbReference type="ARBA" id="ARBA00022517"/>
    </source>
</evidence>
<organism evidence="5 6">
    <name type="scientific">Gilliamella apis</name>
    <dbReference type="NCBI Taxonomy" id="1970738"/>
    <lineage>
        <taxon>Bacteria</taxon>
        <taxon>Pseudomonadati</taxon>
        <taxon>Pseudomonadota</taxon>
        <taxon>Gammaproteobacteria</taxon>
        <taxon>Orbales</taxon>
        <taxon>Orbaceae</taxon>
        <taxon>Gilliamella</taxon>
    </lineage>
</organism>
<feature type="compositionally biased region" description="Basic residues" evidence="4">
    <location>
        <begin position="1"/>
        <end position="12"/>
    </location>
</feature>
<feature type="region of interest" description="Disordered" evidence="4">
    <location>
        <begin position="1"/>
        <end position="64"/>
    </location>
</feature>
<dbReference type="OrthoDB" id="5677577at2"/>
<accession>A0A242NV45</accession>
<reference evidence="5 6" key="1">
    <citation type="submission" date="2017-03" db="EMBL/GenBank/DDBJ databases">
        <title>Comparative genomics of honeybee gut symbionts reveal geographically distinct and subgroup specific antibiotic resistance.</title>
        <authorList>
            <person name="Ludvigsen J."/>
            <person name="Porcellato D."/>
            <person name="Labee-Lund T.M."/>
            <person name="Amdam G.V."/>
            <person name="Rudi K."/>
        </authorList>
    </citation>
    <scope>NUCLEOTIDE SEQUENCE [LARGE SCALE GENOMIC DNA]</scope>
    <source>
        <strain evidence="5 6">A-4-12</strain>
    </source>
</reference>
<dbReference type="Proteomes" id="UP000194968">
    <property type="component" value="Unassembled WGS sequence"/>
</dbReference>
<dbReference type="NCBIfam" id="NF003560">
    <property type="entry name" value="PRK05244.1-1"/>
    <property type="match status" value="1"/>
</dbReference>
<evidence type="ECO:0000313" key="6">
    <source>
        <dbReference type="Proteomes" id="UP000194968"/>
    </source>
</evidence>
<dbReference type="HAMAP" id="MF_01058">
    <property type="entry name" value="GAP_YihI"/>
    <property type="match status" value="1"/>
</dbReference>
<evidence type="ECO:0000256" key="1">
    <source>
        <dbReference type="ARBA" id="ARBA00022468"/>
    </source>
</evidence>
<evidence type="ECO:0000313" key="5">
    <source>
        <dbReference type="EMBL" id="OTQ50166.1"/>
    </source>
</evidence>
<dbReference type="Pfam" id="PF04220">
    <property type="entry name" value="YihI"/>
    <property type="match status" value="1"/>
</dbReference>
<keyword evidence="1 3" id="KW-0343">GTPase activation</keyword>
<dbReference type="InterPro" id="IPR007336">
    <property type="entry name" value="YihI"/>
</dbReference>
<gene>
    <name evidence="3" type="primary">yihI</name>
    <name evidence="5" type="ORF">B6D06_04900</name>
</gene>
<protein>
    <recommendedName>
        <fullName evidence="3">Der GTPase-activating protein YihI</fullName>
    </recommendedName>
</protein>
<keyword evidence="2 3" id="KW-0690">Ribosome biogenesis</keyword>
<dbReference type="GO" id="GO:0005096">
    <property type="term" value="F:GTPase activator activity"/>
    <property type="evidence" value="ECO:0007669"/>
    <property type="project" value="UniProtKB-KW"/>
</dbReference>
<dbReference type="AlphaFoldDB" id="A0A242NV45"/>
<evidence type="ECO:0000256" key="4">
    <source>
        <dbReference type="SAM" id="MobiDB-lite"/>
    </source>
</evidence>
<dbReference type="RefSeq" id="WP_034901398.1">
    <property type="nucleotide sequence ID" value="NZ_CAMLFL010000021.1"/>
</dbReference>
<sequence>MLKNKSKQKPKKNRQEINEESRELKRKRKHKGLPSGSRFNGQDNNQNNKATKTIKDPRVGSKKPISLVIDDNSSIKNIDKINQPKITKAKLTPQQELEQLENDTKLDQLLDLVEQGKILTDEQQTYLDNKLNRIDKLMQILGYEDEDFEDEQEETKEDIVSLLKRN</sequence>
<comment type="function">
    <text evidence="3">A GTPase-activating protein (GAP) that modifies Der/EngA GTPase function. May play a role in ribosome biogenesis.</text>
</comment>
<feature type="compositionally biased region" description="Polar residues" evidence="4">
    <location>
        <begin position="37"/>
        <end position="51"/>
    </location>
</feature>
<dbReference type="EMBL" id="NASK01000089">
    <property type="protein sequence ID" value="OTQ50166.1"/>
    <property type="molecule type" value="Genomic_DNA"/>
</dbReference>
<comment type="subunit">
    <text evidence="3">Interacts with Der.</text>
</comment>
<comment type="caution">
    <text evidence="5">The sequence shown here is derived from an EMBL/GenBank/DDBJ whole genome shotgun (WGS) entry which is preliminary data.</text>
</comment>
<feature type="compositionally biased region" description="Basic and acidic residues" evidence="4">
    <location>
        <begin position="13"/>
        <end position="23"/>
    </location>
</feature>
<name>A0A242NV45_9GAMM</name>